<dbReference type="SUPFAM" id="SSF56317">
    <property type="entry name" value="Carbon-nitrogen hydrolase"/>
    <property type="match status" value="1"/>
</dbReference>
<name>A0AAD0KUM7_MYCLR</name>
<reference evidence="1 2" key="1">
    <citation type="submission" date="2018-05" db="EMBL/GenBank/DDBJ databases">
        <title>Evolution of small genomes with special reference to Mycobacterium leprae.</title>
        <authorList>
            <person name="Mohanty P.S."/>
            <person name="Bansal A.K."/>
            <person name="Gupta U.D."/>
            <person name="Naaz F."/>
            <person name="Dwivedi V.D."/>
            <person name="Singh H."/>
            <person name="Gupta G."/>
            <person name="Sharma S."/>
            <person name="Arora M."/>
        </authorList>
    </citation>
    <scope>NUCLEOTIDE SEQUENCE [LARGE SCALE GENOMIC DNA]</scope>
    <source>
        <strain evidence="1 2">MRHRU-235-G</strain>
    </source>
</reference>
<organism evidence="1 2">
    <name type="scientific">Mycobacterium leprae</name>
    <dbReference type="NCBI Taxonomy" id="1769"/>
    <lineage>
        <taxon>Bacteria</taxon>
        <taxon>Bacillati</taxon>
        <taxon>Actinomycetota</taxon>
        <taxon>Actinomycetes</taxon>
        <taxon>Mycobacteriales</taxon>
        <taxon>Mycobacteriaceae</taxon>
        <taxon>Mycobacterium</taxon>
    </lineage>
</organism>
<dbReference type="AlphaFoldDB" id="A0AAD0KUM7"/>
<evidence type="ECO:0000313" key="2">
    <source>
        <dbReference type="Proteomes" id="UP000249682"/>
    </source>
</evidence>
<evidence type="ECO:0000313" key="1">
    <source>
        <dbReference type="EMBL" id="AWV48243.1"/>
    </source>
</evidence>
<dbReference type="InterPro" id="IPR036526">
    <property type="entry name" value="C-N_Hydrolase_sf"/>
</dbReference>
<dbReference type="RefSeq" id="WP_041322971.1">
    <property type="nucleotide sequence ID" value="NZ_CP029543.1"/>
</dbReference>
<proteinExistence type="predicted"/>
<dbReference type="EMBL" id="CP029543">
    <property type="protein sequence ID" value="AWV48243.1"/>
    <property type="molecule type" value="Genomic_DNA"/>
</dbReference>
<protein>
    <submittedName>
        <fullName evidence="1">Uncharacterized protein</fullName>
    </submittedName>
</protein>
<sequence length="110" mass="12618">MNYLADYVRDRAVDQLRDNFFDLAHHEAQFGAELLVNQSFTSTIQRTWVQQLAVLPALYAAEVGRSAVHVRLSGDNLAFDVWGRCLVWCPSGYQGVVVFRWRRMPPVYNG</sequence>
<accession>A0AAD0KUM7</accession>
<gene>
    <name evidence="1" type="ORF">DIJ64_09835</name>
</gene>
<dbReference type="Proteomes" id="UP000249682">
    <property type="component" value="Chromosome"/>
</dbReference>